<evidence type="ECO:0000313" key="2">
    <source>
        <dbReference type="EMBL" id="CAJ0582133.1"/>
    </source>
</evidence>
<name>A0AA36D6R5_9BILA</name>
<keyword evidence="3" id="KW-1185">Reference proteome</keyword>
<feature type="chain" id="PRO_5041243783" evidence="1">
    <location>
        <begin position="20"/>
        <end position="94"/>
    </location>
</feature>
<dbReference type="Proteomes" id="UP001177023">
    <property type="component" value="Unassembled WGS sequence"/>
</dbReference>
<dbReference type="EMBL" id="CATQJA010002664">
    <property type="protein sequence ID" value="CAJ0582133.1"/>
    <property type="molecule type" value="Genomic_DNA"/>
</dbReference>
<comment type="caution">
    <text evidence="2">The sequence shown here is derived from an EMBL/GenBank/DDBJ whole genome shotgun (WGS) entry which is preliminary data.</text>
</comment>
<feature type="signal peptide" evidence="1">
    <location>
        <begin position="1"/>
        <end position="19"/>
    </location>
</feature>
<evidence type="ECO:0000256" key="1">
    <source>
        <dbReference type="SAM" id="SignalP"/>
    </source>
</evidence>
<gene>
    <name evidence="2" type="ORF">MSPICULIGERA_LOCUS20275</name>
</gene>
<organism evidence="2 3">
    <name type="scientific">Mesorhabditis spiculigera</name>
    <dbReference type="NCBI Taxonomy" id="96644"/>
    <lineage>
        <taxon>Eukaryota</taxon>
        <taxon>Metazoa</taxon>
        <taxon>Ecdysozoa</taxon>
        <taxon>Nematoda</taxon>
        <taxon>Chromadorea</taxon>
        <taxon>Rhabditida</taxon>
        <taxon>Rhabditina</taxon>
        <taxon>Rhabditomorpha</taxon>
        <taxon>Rhabditoidea</taxon>
        <taxon>Rhabditidae</taxon>
        <taxon>Mesorhabditinae</taxon>
        <taxon>Mesorhabditis</taxon>
    </lineage>
</organism>
<keyword evidence="1" id="KW-0732">Signal</keyword>
<accession>A0AA36D6R5</accession>
<evidence type="ECO:0000313" key="3">
    <source>
        <dbReference type="Proteomes" id="UP001177023"/>
    </source>
</evidence>
<feature type="non-terminal residue" evidence="2">
    <location>
        <position position="94"/>
    </location>
</feature>
<dbReference type="AlphaFoldDB" id="A0AA36D6R5"/>
<protein>
    <submittedName>
        <fullName evidence="2">Uncharacterized protein</fullName>
    </submittedName>
</protein>
<proteinExistence type="predicted"/>
<sequence>MNAMLLLTALFLFVIYSEARFYLPNEGPSGSVRIETRSMPDVMPRVSPVGYPEVQWVNIEPQESLPVYIRPPRHLPYPIRGSSRKFFAWQPDRM</sequence>
<reference evidence="2" key="1">
    <citation type="submission" date="2023-06" db="EMBL/GenBank/DDBJ databases">
        <authorList>
            <person name="Delattre M."/>
        </authorList>
    </citation>
    <scope>NUCLEOTIDE SEQUENCE</scope>
    <source>
        <strain evidence="2">AF72</strain>
    </source>
</reference>